<dbReference type="InterPro" id="IPR004875">
    <property type="entry name" value="DDE_SF_endonuclease_dom"/>
</dbReference>
<proteinExistence type="predicted"/>
<feature type="non-terminal residue" evidence="2">
    <location>
        <position position="1"/>
    </location>
</feature>
<organism evidence="2 3">
    <name type="scientific">Phytophthora infestans</name>
    <name type="common">Potato late blight agent</name>
    <name type="synonym">Botrytis infestans</name>
    <dbReference type="NCBI Taxonomy" id="4787"/>
    <lineage>
        <taxon>Eukaryota</taxon>
        <taxon>Sar</taxon>
        <taxon>Stramenopiles</taxon>
        <taxon>Oomycota</taxon>
        <taxon>Peronosporomycetes</taxon>
        <taxon>Peronosporales</taxon>
        <taxon>Peronosporaceae</taxon>
        <taxon>Phytophthora</taxon>
    </lineage>
</organism>
<dbReference type="AlphaFoldDB" id="A0A8S9UY16"/>
<evidence type="ECO:0000313" key="2">
    <source>
        <dbReference type="EMBL" id="KAF4142988.1"/>
    </source>
</evidence>
<comment type="caution">
    <text evidence="2">The sequence shown here is derived from an EMBL/GenBank/DDBJ whole genome shotgun (WGS) entry which is preliminary data.</text>
</comment>
<reference evidence="2" key="1">
    <citation type="submission" date="2020-03" db="EMBL/GenBank/DDBJ databases">
        <title>Hybrid Assembly of Korean Phytophthora infestans isolates.</title>
        <authorList>
            <person name="Prokchorchik M."/>
            <person name="Lee Y."/>
            <person name="Seo J."/>
            <person name="Cho J.-H."/>
            <person name="Park Y.-E."/>
            <person name="Jang D.-C."/>
            <person name="Im J.-S."/>
            <person name="Choi J.-G."/>
            <person name="Park H.-J."/>
            <person name="Lee G.-B."/>
            <person name="Lee Y.-G."/>
            <person name="Hong S.-Y."/>
            <person name="Cho K."/>
            <person name="Sohn K.H."/>
        </authorList>
    </citation>
    <scope>NUCLEOTIDE SEQUENCE</scope>
    <source>
        <strain evidence="2">KR_2_A2</strain>
    </source>
</reference>
<gene>
    <name evidence="2" type="ORF">GN958_ATG07816</name>
</gene>
<name>A0A8S9UY16_PHYIN</name>
<feature type="domain" description="DDE-1" evidence="1">
    <location>
        <begin position="220"/>
        <end position="315"/>
    </location>
</feature>
<dbReference type="EMBL" id="JAACNO010001116">
    <property type="protein sequence ID" value="KAF4142988.1"/>
    <property type="molecule type" value="Genomic_DNA"/>
</dbReference>
<protein>
    <submittedName>
        <fullName evidence="2">DDE superfamily endonuclease</fullName>
    </submittedName>
</protein>
<keyword evidence="2" id="KW-0255">Endonuclease</keyword>
<sequence length="326" mass="37402">RQNKHAEGAPHKCLRLKAEDTAVASGVPSGCHRSTLYRWKKCREEIAAAASSSTVLKPGRRGPKILFPDLEERFELLNWVEYMRCNKVRAVTTQCLLMMSVKQEPRFLDSRTKQAAVEYLRRFRLRNHLLIRRITHKGRRKKSEVQVAEEFGHSMRYKLEGSSVLVGHDRYDHLFNMDETSIYADMNLKNTITFRGDHNVDVVQGAKGGKVEAEVHKNPLHKNDKVVLAVQKNAYCDERVMLEWTEEVWTPSVTFSCILVLDSLKVHKISTVRAQLEGAMTDVEFVLPGATMLAQPMDVAVMAAFERECRELYAQHHQIKLFVEVL</sequence>
<keyword evidence="2" id="KW-0540">Nuclease</keyword>
<dbReference type="GO" id="GO:0003676">
    <property type="term" value="F:nucleic acid binding"/>
    <property type="evidence" value="ECO:0007669"/>
    <property type="project" value="InterPro"/>
</dbReference>
<dbReference type="Pfam" id="PF03184">
    <property type="entry name" value="DDE_1"/>
    <property type="match status" value="1"/>
</dbReference>
<keyword evidence="2" id="KW-0378">Hydrolase</keyword>
<dbReference type="GO" id="GO:0004519">
    <property type="term" value="F:endonuclease activity"/>
    <property type="evidence" value="ECO:0007669"/>
    <property type="project" value="UniProtKB-KW"/>
</dbReference>
<evidence type="ECO:0000313" key="3">
    <source>
        <dbReference type="Proteomes" id="UP000704712"/>
    </source>
</evidence>
<evidence type="ECO:0000259" key="1">
    <source>
        <dbReference type="Pfam" id="PF03184"/>
    </source>
</evidence>
<accession>A0A8S9UY16</accession>
<dbReference type="Proteomes" id="UP000704712">
    <property type="component" value="Unassembled WGS sequence"/>
</dbReference>